<accession>A0AAV1A762</accession>
<proteinExistence type="predicted"/>
<dbReference type="AlphaFoldDB" id="A0AAV1A762"/>
<reference evidence="2 3" key="1">
    <citation type="submission" date="2023-01" db="EMBL/GenBank/DDBJ databases">
        <authorList>
            <person name="Kreplak J."/>
        </authorList>
    </citation>
    <scope>NUCLEOTIDE SEQUENCE [LARGE SCALE GENOMIC DNA]</scope>
</reference>
<dbReference type="Pfam" id="PF13966">
    <property type="entry name" value="zf-RVT"/>
    <property type="match status" value="1"/>
</dbReference>
<dbReference type="InterPro" id="IPR026960">
    <property type="entry name" value="RVT-Znf"/>
</dbReference>
<sequence length="207" mass="24391">MVTGKKGGYENVNQRVVLKDNVRDKWSWLKDGYHVKEAYSMIMKGVSNEGEEDRKLTVAWNNLVPLKVLVLVWRIWRNKIPTRDNLVKRDILVASQNSCPHSCDVEESVSHTFFECSIAQAAWSEIIWNKRNEKIFRKEDNNNRSIMEDIQDISWQWLKINIDEFNYGIHQWMTNPKECLGRRNFQHAFCGSCCCLDWWSAMGGVFR</sequence>
<feature type="domain" description="Reverse transcriptase zinc-binding" evidence="1">
    <location>
        <begin position="33"/>
        <end position="123"/>
    </location>
</feature>
<gene>
    <name evidence="2" type="ORF">VFH_III153000</name>
</gene>
<organism evidence="2 3">
    <name type="scientific">Vicia faba</name>
    <name type="common">Broad bean</name>
    <name type="synonym">Faba vulgaris</name>
    <dbReference type="NCBI Taxonomy" id="3906"/>
    <lineage>
        <taxon>Eukaryota</taxon>
        <taxon>Viridiplantae</taxon>
        <taxon>Streptophyta</taxon>
        <taxon>Embryophyta</taxon>
        <taxon>Tracheophyta</taxon>
        <taxon>Spermatophyta</taxon>
        <taxon>Magnoliopsida</taxon>
        <taxon>eudicotyledons</taxon>
        <taxon>Gunneridae</taxon>
        <taxon>Pentapetalae</taxon>
        <taxon>rosids</taxon>
        <taxon>fabids</taxon>
        <taxon>Fabales</taxon>
        <taxon>Fabaceae</taxon>
        <taxon>Papilionoideae</taxon>
        <taxon>50 kb inversion clade</taxon>
        <taxon>NPAAA clade</taxon>
        <taxon>Hologalegina</taxon>
        <taxon>IRL clade</taxon>
        <taxon>Fabeae</taxon>
        <taxon>Vicia</taxon>
    </lineage>
</organism>
<evidence type="ECO:0000313" key="2">
    <source>
        <dbReference type="EMBL" id="CAI8604845.1"/>
    </source>
</evidence>
<keyword evidence="3" id="KW-1185">Reference proteome</keyword>
<evidence type="ECO:0000259" key="1">
    <source>
        <dbReference type="Pfam" id="PF13966"/>
    </source>
</evidence>
<protein>
    <recommendedName>
        <fullName evidence="1">Reverse transcriptase zinc-binding domain-containing protein</fullName>
    </recommendedName>
</protein>
<evidence type="ECO:0000313" key="3">
    <source>
        <dbReference type="Proteomes" id="UP001157006"/>
    </source>
</evidence>
<dbReference type="EMBL" id="OX451738">
    <property type="protein sequence ID" value="CAI8604845.1"/>
    <property type="molecule type" value="Genomic_DNA"/>
</dbReference>
<name>A0AAV1A762_VICFA</name>
<dbReference type="Proteomes" id="UP001157006">
    <property type="component" value="Chromosome 3"/>
</dbReference>